<evidence type="ECO:0000313" key="4">
    <source>
        <dbReference type="Proteomes" id="UP001142055"/>
    </source>
</evidence>
<feature type="coiled-coil region" evidence="1">
    <location>
        <begin position="178"/>
        <end position="205"/>
    </location>
</feature>
<evidence type="ECO:0000256" key="1">
    <source>
        <dbReference type="SAM" id="Coils"/>
    </source>
</evidence>
<organism evidence="3 4">
    <name type="scientific">Blomia tropicalis</name>
    <name type="common">Mite</name>
    <dbReference type="NCBI Taxonomy" id="40697"/>
    <lineage>
        <taxon>Eukaryota</taxon>
        <taxon>Metazoa</taxon>
        <taxon>Ecdysozoa</taxon>
        <taxon>Arthropoda</taxon>
        <taxon>Chelicerata</taxon>
        <taxon>Arachnida</taxon>
        <taxon>Acari</taxon>
        <taxon>Acariformes</taxon>
        <taxon>Sarcoptiformes</taxon>
        <taxon>Astigmata</taxon>
        <taxon>Glycyphagoidea</taxon>
        <taxon>Echimyopodidae</taxon>
        <taxon>Blomia</taxon>
    </lineage>
</organism>
<dbReference type="AlphaFoldDB" id="A0A9Q0MER9"/>
<accession>A0A9Q0MER9</accession>
<dbReference type="Proteomes" id="UP001142055">
    <property type="component" value="Chromosome 1"/>
</dbReference>
<sequence>MSIGGRRFILFSFPYDEFFKELFPDGKFLEDVELSKYEGCSFEFELINLKIYEETIKTDNKCEILNVQTDETIHPVPRSRKSLTGSDLAARMAKIGALPIFPTTSNTNTAPEADTSVKTVEKGQPEPSEEIKSQTIVSIDKRISLIHTDLLELKSMVLSKPKPESNLTMDSTILLNTIQKIIEENGQLKIDLTNKNEELKQLNMKIIGIVEETQKSSPKEESPTNKTEVDELRDEIMKLKDQISSLRDEKYNLSMENVQLGKRLLESEKETVEIKNRLLLSSRQMKTILKQVLKMIYHEFNQSITGPDLNEETLNSTTTLSLLGQVLIRVKKQQELNIMEGIDNNVGATIETPTTTLTPLNHVED</sequence>
<keyword evidence="4" id="KW-1185">Reference proteome</keyword>
<reference evidence="3" key="1">
    <citation type="submission" date="2022-12" db="EMBL/GenBank/DDBJ databases">
        <title>Genome assemblies of Blomia tropicalis.</title>
        <authorList>
            <person name="Cui Y."/>
        </authorList>
    </citation>
    <scope>NUCLEOTIDE SEQUENCE</scope>
    <source>
        <tissue evidence="3">Adult mites</tissue>
    </source>
</reference>
<proteinExistence type="predicted"/>
<protein>
    <submittedName>
        <fullName evidence="3">Uncharacterized protein</fullName>
    </submittedName>
</protein>
<feature type="compositionally biased region" description="Basic and acidic residues" evidence="2">
    <location>
        <begin position="119"/>
        <end position="132"/>
    </location>
</feature>
<feature type="coiled-coil region" evidence="1">
    <location>
        <begin position="229"/>
        <end position="256"/>
    </location>
</feature>
<evidence type="ECO:0000256" key="2">
    <source>
        <dbReference type="SAM" id="MobiDB-lite"/>
    </source>
</evidence>
<dbReference type="EMBL" id="JAPWDV010000001">
    <property type="protein sequence ID" value="KAJ6223693.1"/>
    <property type="molecule type" value="Genomic_DNA"/>
</dbReference>
<name>A0A9Q0MER9_BLOTA</name>
<feature type="region of interest" description="Disordered" evidence="2">
    <location>
        <begin position="104"/>
        <end position="132"/>
    </location>
</feature>
<evidence type="ECO:0000313" key="3">
    <source>
        <dbReference type="EMBL" id="KAJ6223693.1"/>
    </source>
</evidence>
<gene>
    <name evidence="3" type="ORF">RDWZM_002238</name>
</gene>
<comment type="caution">
    <text evidence="3">The sequence shown here is derived from an EMBL/GenBank/DDBJ whole genome shotgun (WGS) entry which is preliminary data.</text>
</comment>
<keyword evidence="1" id="KW-0175">Coiled coil</keyword>